<dbReference type="InterPro" id="IPR001383">
    <property type="entry name" value="Ribosomal_bL28_bact-type"/>
</dbReference>
<dbReference type="Gene3D" id="2.30.170.40">
    <property type="entry name" value="Ribosomal protein L28/L24"/>
    <property type="match status" value="1"/>
</dbReference>
<dbReference type="NCBIfam" id="TIGR00009">
    <property type="entry name" value="L28"/>
    <property type="match status" value="1"/>
</dbReference>
<comment type="similarity">
    <text evidence="1 5">Belongs to the bacterial ribosomal protein bL28 family.</text>
</comment>
<gene>
    <name evidence="5" type="primary">rpmB</name>
    <name evidence="6" type="ORF">EM20IM_09745</name>
</gene>
<dbReference type="GO" id="GO:0005840">
    <property type="term" value="C:ribosome"/>
    <property type="evidence" value="ECO:0007669"/>
    <property type="project" value="UniProtKB-KW"/>
</dbReference>
<name>A0ABX7PVQ9_9BACT</name>
<organism evidence="6 7">
    <name type="scientific">Candidatus Methylacidiphilum infernorum</name>
    <dbReference type="NCBI Taxonomy" id="511746"/>
    <lineage>
        <taxon>Bacteria</taxon>
        <taxon>Pseudomonadati</taxon>
        <taxon>Verrucomicrobiota</taxon>
        <taxon>Methylacidiphilae</taxon>
        <taxon>Methylacidiphilales</taxon>
        <taxon>Methylacidiphilaceae</taxon>
        <taxon>Methylacidiphilum (ex Ratnadevi et al. 2023)</taxon>
    </lineage>
</organism>
<evidence type="ECO:0000313" key="7">
    <source>
        <dbReference type="Proteomes" id="UP000663088"/>
    </source>
</evidence>
<dbReference type="RefSeq" id="WP_206846801.1">
    <property type="nucleotide sequence ID" value="NZ_CP065956.1"/>
</dbReference>
<dbReference type="Proteomes" id="UP000663088">
    <property type="component" value="Chromosome"/>
</dbReference>
<protein>
    <recommendedName>
        <fullName evidence="4 5">Large ribosomal subunit protein bL28</fullName>
    </recommendedName>
</protein>
<dbReference type="InterPro" id="IPR034704">
    <property type="entry name" value="Ribosomal_bL28/bL31-like_sf"/>
</dbReference>
<evidence type="ECO:0000256" key="5">
    <source>
        <dbReference type="HAMAP-Rule" id="MF_00373"/>
    </source>
</evidence>
<evidence type="ECO:0000256" key="2">
    <source>
        <dbReference type="ARBA" id="ARBA00022980"/>
    </source>
</evidence>
<evidence type="ECO:0000256" key="3">
    <source>
        <dbReference type="ARBA" id="ARBA00023274"/>
    </source>
</evidence>
<dbReference type="HAMAP" id="MF_00373">
    <property type="entry name" value="Ribosomal_bL28"/>
    <property type="match status" value="1"/>
</dbReference>
<accession>A0ABX7PVQ9</accession>
<dbReference type="EMBL" id="CP065956">
    <property type="protein sequence ID" value="QSR86733.1"/>
    <property type="molecule type" value="Genomic_DNA"/>
</dbReference>
<keyword evidence="2 5" id="KW-0689">Ribosomal protein</keyword>
<keyword evidence="3 5" id="KW-0687">Ribonucleoprotein</keyword>
<keyword evidence="7" id="KW-1185">Reference proteome</keyword>
<dbReference type="SUPFAM" id="SSF143800">
    <property type="entry name" value="L28p-like"/>
    <property type="match status" value="1"/>
</dbReference>
<proteinExistence type="inferred from homology"/>
<evidence type="ECO:0000256" key="4">
    <source>
        <dbReference type="ARBA" id="ARBA00035174"/>
    </source>
</evidence>
<reference evidence="6 7" key="1">
    <citation type="submission" date="2020-12" db="EMBL/GenBank/DDBJ databases">
        <authorList>
            <person name="Awala S.I."/>
            <person name="Gwak J.-H."/>
            <person name="Kim S.-J."/>
            <person name="Rhee S.-K."/>
        </authorList>
    </citation>
    <scope>NUCLEOTIDE SEQUENCE [LARGE SCALE GENOMIC DNA]</scope>
    <source>
        <strain evidence="6 7">IT5</strain>
    </source>
</reference>
<dbReference type="InterPro" id="IPR026569">
    <property type="entry name" value="Ribosomal_bL28"/>
</dbReference>
<evidence type="ECO:0000313" key="6">
    <source>
        <dbReference type="EMBL" id="QSR86733.1"/>
    </source>
</evidence>
<dbReference type="Pfam" id="PF00830">
    <property type="entry name" value="Ribosomal_L28"/>
    <property type="match status" value="1"/>
</dbReference>
<sequence>MPRICPILDKRPACGRKIIRKGKAKKKGGIGLHTTGNTPRLFLPNLRNKKVYVPELAKKVRLRISARGLKTLMKKGTYTILKEKGLI</sequence>
<dbReference type="InterPro" id="IPR037147">
    <property type="entry name" value="Ribosomal_bL28_sf"/>
</dbReference>
<evidence type="ECO:0000256" key="1">
    <source>
        <dbReference type="ARBA" id="ARBA00008760"/>
    </source>
</evidence>